<protein>
    <submittedName>
        <fullName evidence="2">Methyltransferase</fullName>
    </submittedName>
</protein>
<name>A0AA48HS02_9ALTE</name>
<dbReference type="PIRSF" id="PIRSF031679">
    <property type="entry name" value="Mtase_Alr7345_prd"/>
    <property type="match status" value="1"/>
</dbReference>
<gene>
    <name evidence="2" type="ORF">MACH26_02890</name>
</gene>
<dbReference type="InterPro" id="IPR016980">
    <property type="entry name" value="S-AdoMet-dep_MeTrfase_Alr7345"/>
</dbReference>
<organism evidence="2 3">
    <name type="scientific">Planctobacterium marinum</name>
    <dbReference type="NCBI Taxonomy" id="1631968"/>
    <lineage>
        <taxon>Bacteria</taxon>
        <taxon>Pseudomonadati</taxon>
        <taxon>Pseudomonadota</taxon>
        <taxon>Gammaproteobacteria</taxon>
        <taxon>Alteromonadales</taxon>
        <taxon>Alteromonadaceae</taxon>
        <taxon>Planctobacterium</taxon>
    </lineage>
</organism>
<keyword evidence="1" id="KW-0732">Signal</keyword>
<evidence type="ECO:0000313" key="2">
    <source>
        <dbReference type="EMBL" id="BDX04768.1"/>
    </source>
</evidence>
<keyword evidence="3" id="KW-1185">Reference proteome</keyword>
<sequence length="290" mass="31338">MITKLKLATLSKSLLIGSLLAAFSANTLAHDHGNKALQSIIEARPAEMQARDQYRNPQETLDFFEVKPGMTVAEALPGGGWYSGILADYLGKDGALYGINYVDSMWARFGFFSEERITEMKAATKAFPGLVAELSDSGIAVEGYTFETIPEALDGTVDRVLFIRALHNLNRFESQAGTLTQALKATYNMLKSDGLVGVVQHAVAESDADNDGSRGYLKASQVQAAFEAAGFELVASSDINKNPKDEPTASDIVWRLPPSYVGVGDDADKKKAADAIGESNRMTLLFKKKS</sequence>
<evidence type="ECO:0000313" key="3">
    <source>
        <dbReference type="Proteomes" id="UP001333710"/>
    </source>
</evidence>
<dbReference type="GO" id="GO:0008168">
    <property type="term" value="F:methyltransferase activity"/>
    <property type="evidence" value="ECO:0007669"/>
    <property type="project" value="UniProtKB-KW"/>
</dbReference>
<evidence type="ECO:0000256" key="1">
    <source>
        <dbReference type="SAM" id="SignalP"/>
    </source>
</evidence>
<accession>A0AA48HS02</accession>
<dbReference type="AlphaFoldDB" id="A0AA48HS02"/>
<dbReference type="Proteomes" id="UP001333710">
    <property type="component" value="Chromosome"/>
</dbReference>
<keyword evidence="2" id="KW-0808">Transferase</keyword>
<dbReference type="KEGG" id="pmaw:MACH26_02890"/>
<dbReference type="InterPro" id="IPR029063">
    <property type="entry name" value="SAM-dependent_MTases_sf"/>
</dbReference>
<proteinExistence type="predicted"/>
<feature type="signal peptide" evidence="1">
    <location>
        <begin position="1"/>
        <end position="29"/>
    </location>
</feature>
<dbReference type="GO" id="GO:0032259">
    <property type="term" value="P:methylation"/>
    <property type="evidence" value="ECO:0007669"/>
    <property type="project" value="UniProtKB-KW"/>
</dbReference>
<dbReference type="RefSeq" id="WP_338290603.1">
    <property type="nucleotide sequence ID" value="NZ_AP027272.1"/>
</dbReference>
<reference evidence="2" key="1">
    <citation type="submission" date="2023-01" db="EMBL/GenBank/DDBJ databases">
        <title>Complete genome sequence of Planctobacterium marinum strain Dej080120_11.</title>
        <authorList>
            <person name="Ueki S."/>
            <person name="Maruyama F."/>
        </authorList>
    </citation>
    <scope>NUCLEOTIDE SEQUENCE</scope>
    <source>
        <strain evidence="2">Dej080120_11</strain>
    </source>
</reference>
<dbReference type="Gene3D" id="3.40.50.150">
    <property type="entry name" value="Vaccinia Virus protein VP39"/>
    <property type="match status" value="1"/>
</dbReference>
<feature type="chain" id="PRO_5041275275" evidence="1">
    <location>
        <begin position="30"/>
        <end position="290"/>
    </location>
</feature>
<keyword evidence="2" id="KW-0489">Methyltransferase</keyword>
<dbReference type="EMBL" id="AP027272">
    <property type="protein sequence ID" value="BDX04768.1"/>
    <property type="molecule type" value="Genomic_DNA"/>
</dbReference>
<dbReference type="SUPFAM" id="SSF53335">
    <property type="entry name" value="S-adenosyl-L-methionine-dependent methyltransferases"/>
    <property type="match status" value="1"/>
</dbReference>